<reference evidence="2" key="1">
    <citation type="submission" date="2025-05" db="UniProtKB">
        <authorList>
            <consortium name="Ensembl"/>
        </authorList>
    </citation>
    <scope>IDENTIFICATION</scope>
</reference>
<feature type="transmembrane region" description="Helical" evidence="1">
    <location>
        <begin position="100"/>
        <end position="121"/>
    </location>
</feature>
<dbReference type="Proteomes" id="UP000694722">
    <property type="component" value="Unplaced"/>
</dbReference>
<dbReference type="Proteomes" id="UP000694725">
    <property type="component" value="Unplaced"/>
</dbReference>
<dbReference type="Ensembl" id="ENSSSCT00065006963.1">
    <property type="protein sequence ID" value="ENSSSCP00065003023.1"/>
    <property type="gene ID" value="ENSSSCG00065005123.1"/>
</dbReference>
<dbReference type="Ensembl" id="ENSSSCT00040031378.1">
    <property type="protein sequence ID" value="ENSSSCP00040013050.1"/>
    <property type="gene ID" value="ENSSSCG00040023437.1"/>
</dbReference>
<accession>A0A8D0PDF3</accession>
<dbReference type="Proteomes" id="UP000694570">
    <property type="component" value="Unplaced"/>
</dbReference>
<dbReference type="Ensembl" id="ENSSSCT00055029123.1">
    <property type="protein sequence ID" value="ENSSSCP00055023185.1"/>
    <property type="gene ID" value="ENSSSCG00055014788.1"/>
</dbReference>
<keyword evidence="1" id="KW-0812">Transmembrane</keyword>
<dbReference type="Ensembl" id="ENSSSCT00060060707.1">
    <property type="protein sequence ID" value="ENSSSCP00060026011.1"/>
    <property type="gene ID" value="ENSSSCG00060044769.1"/>
</dbReference>
<dbReference type="Ensembl" id="ENSSSCT00045046618.1">
    <property type="protein sequence ID" value="ENSSSCP00045032356.1"/>
    <property type="gene ID" value="ENSSSCG00045027403.1"/>
</dbReference>
<dbReference type="Proteomes" id="UP000694728">
    <property type="component" value="Unplaced"/>
</dbReference>
<dbReference type="Ensembl" id="ENSSSCT00050025153.1">
    <property type="protein sequence ID" value="ENSSSCP00050010481.1"/>
    <property type="gene ID" value="ENSSSCG00050018578.1"/>
</dbReference>
<dbReference type="Ensembl" id="ENSSSCT00035104461.1">
    <property type="protein sequence ID" value="ENSSSCP00035044769.1"/>
    <property type="gene ID" value="ENSSSCG00035076780.1"/>
</dbReference>
<dbReference type="Ensembl" id="ENSSSCT00015074498.1">
    <property type="protein sequence ID" value="ENSSSCP00015029882.1"/>
    <property type="gene ID" value="ENSSSCG00015055941.1"/>
</dbReference>
<evidence type="ECO:0000313" key="2">
    <source>
        <dbReference type="Ensembl" id="ENSSSCP00015029882.1"/>
    </source>
</evidence>
<dbReference type="Ensembl" id="ENSSSCT00030040971.1">
    <property type="protein sequence ID" value="ENSSSCP00030018677.1"/>
    <property type="gene ID" value="ENSSSCG00030029460.1"/>
</dbReference>
<feature type="transmembrane region" description="Helical" evidence="1">
    <location>
        <begin position="26"/>
        <end position="47"/>
    </location>
</feature>
<evidence type="ECO:0000256" key="1">
    <source>
        <dbReference type="SAM" id="Phobius"/>
    </source>
</evidence>
<dbReference type="Proteomes" id="UP000694726">
    <property type="component" value="Unplaced"/>
</dbReference>
<dbReference type="AlphaFoldDB" id="A0A8D0PDF3"/>
<sequence length="144" mass="15994">MISFISIFYFSEDRSFASLGRFIPRYFILFDVIVNGIVSLIPLSDLSLAVYRNATNFRLLILCSATLPYSFLSSNSFLVVSLGFSRCSIMLSANSYCPTSSFPICIPFISFYSLIATARICKTMLNSSGKSEHPCLVPDLSGIY</sequence>
<feature type="transmembrane region" description="Helical" evidence="1">
    <location>
        <begin position="59"/>
        <end position="80"/>
    </location>
</feature>
<dbReference type="Proteomes" id="UP000694723">
    <property type="component" value="Unplaced"/>
</dbReference>
<keyword evidence="1" id="KW-0472">Membrane</keyword>
<dbReference type="Ensembl" id="ENSSSCT00025101641.1">
    <property type="protein sequence ID" value="ENSSSCP00025044930.1"/>
    <property type="gene ID" value="ENSSSCG00025073838.1"/>
</dbReference>
<dbReference type="Proteomes" id="UP000694727">
    <property type="component" value="Unplaced"/>
</dbReference>
<keyword evidence="1" id="KW-1133">Transmembrane helix</keyword>
<dbReference type="Proteomes" id="UP000694571">
    <property type="component" value="Unplaced"/>
</dbReference>
<name>A0A8D0PDF3_PIG</name>
<organism evidence="2 3">
    <name type="scientific">Sus scrofa</name>
    <name type="common">Pig</name>
    <dbReference type="NCBI Taxonomy" id="9823"/>
    <lineage>
        <taxon>Eukaryota</taxon>
        <taxon>Metazoa</taxon>
        <taxon>Chordata</taxon>
        <taxon>Craniata</taxon>
        <taxon>Vertebrata</taxon>
        <taxon>Euteleostomi</taxon>
        <taxon>Mammalia</taxon>
        <taxon>Eutheria</taxon>
        <taxon>Laurasiatheria</taxon>
        <taxon>Artiodactyla</taxon>
        <taxon>Suina</taxon>
        <taxon>Suidae</taxon>
        <taxon>Sus</taxon>
    </lineage>
</organism>
<dbReference type="Proteomes" id="UP000694720">
    <property type="component" value="Unplaced"/>
</dbReference>
<dbReference type="Proteomes" id="UP000694724">
    <property type="component" value="Unplaced"/>
</dbReference>
<evidence type="ECO:0000313" key="3">
    <source>
        <dbReference type="Proteomes" id="UP000694726"/>
    </source>
</evidence>
<protein>
    <submittedName>
        <fullName evidence="2">Uncharacterized protein</fullName>
    </submittedName>
</protein>
<proteinExistence type="predicted"/>